<evidence type="ECO:0000256" key="1">
    <source>
        <dbReference type="ARBA" id="ARBA00004328"/>
    </source>
</evidence>
<evidence type="ECO:0000259" key="6">
    <source>
        <dbReference type="Pfam" id="PF05065"/>
    </source>
</evidence>
<evidence type="ECO:0000313" key="7">
    <source>
        <dbReference type="EMBL" id="QEU08710.1"/>
    </source>
</evidence>
<organism evidence="7 8">
    <name type="scientific">Paracoccus yeei</name>
    <dbReference type="NCBI Taxonomy" id="147645"/>
    <lineage>
        <taxon>Bacteria</taxon>
        <taxon>Pseudomonadati</taxon>
        <taxon>Pseudomonadota</taxon>
        <taxon>Alphaproteobacteria</taxon>
        <taxon>Rhodobacterales</taxon>
        <taxon>Paracoccaceae</taxon>
        <taxon>Paracoccus</taxon>
    </lineage>
</organism>
<evidence type="ECO:0000313" key="8">
    <source>
        <dbReference type="Proteomes" id="UP000324507"/>
    </source>
</evidence>
<evidence type="ECO:0000259" key="5">
    <source>
        <dbReference type="Pfam" id="PF04586"/>
    </source>
</evidence>
<keyword evidence="2" id="KW-1188">Viral release from host cell</keyword>
<gene>
    <name evidence="7" type="ORF">FOB51_12300</name>
</gene>
<name>A0A5P2QSE0_9RHOB</name>
<reference evidence="7 8" key="1">
    <citation type="submission" date="2019-09" db="EMBL/GenBank/DDBJ databases">
        <title>FDA dAtabase for Regulatory Grade micrObial Sequences (FDA-ARGOS): Supporting development and validation of Infectious Disease Dx tests.</title>
        <authorList>
            <person name="Sciortino C."/>
            <person name="Tallon L."/>
            <person name="Sadzewicz L."/>
            <person name="Vavikolanu K."/>
            <person name="Mehta A."/>
            <person name="Aluvathingal J."/>
            <person name="Nadendla S."/>
            <person name="Nandy P."/>
            <person name="Geyer C."/>
            <person name="Yan Y."/>
            <person name="Sichtig H."/>
        </authorList>
    </citation>
    <scope>NUCLEOTIDE SEQUENCE [LARGE SCALE GENOMIC DNA]</scope>
    <source>
        <strain evidence="7 8">FDAARGOS_643</strain>
    </source>
</reference>
<protein>
    <submittedName>
        <fullName evidence="7">Phage major capsid protein</fullName>
    </submittedName>
</protein>
<dbReference type="SUPFAM" id="SSF56563">
    <property type="entry name" value="Major capsid protein gp5"/>
    <property type="match status" value="1"/>
</dbReference>
<dbReference type="Pfam" id="PF04586">
    <property type="entry name" value="Peptidase_S78"/>
    <property type="match status" value="1"/>
</dbReference>
<feature type="domain" description="Phage capsid-like C-terminal" evidence="6">
    <location>
        <begin position="249"/>
        <end position="519"/>
    </location>
</feature>
<dbReference type="Gene3D" id="3.30.2320.10">
    <property type="entry name" value="hypothetical protein PF0899 domain"/>
    <property type="match status" value="1"/>
</dbReference>
<dbReference type="GO" id="GO:0006508">
    <property type="term" value="P:proteolysis"/>
    <property type="evidence" value="ECO:0007669"/>
    <property type="project" value="UniProtKB-KW"/>
</dbReference>
<keyword evidence="4" id="KW-0378">Hydrolase</keyword>
<evidence type="ECO:0000256" key="4">
    <source>
        <dbReference type="ARBA" id="ARBA00022801"/>
    </source>
</evidence>
<proteinExistence type="predicted"/>
<sequence>MRRKPMDNIETLERIETKAQLNVSEAGEITGLAWPFSGPDSIGDTIEPGAFIVPASLPICLEHDKSKAIGVWETITETTKGLEVKGRLFLEGITGAKSAHRYLKSGAIQGLSISFSNAMYRPLANGGRHFVEVPLNEISICKDPKHPEARISAVKSQSTNTEFNVENEELNQDENKAKNPANDAAQIDTKTFNAVLSRLDKLEAKTNRPGAPAVVNSKAASERKAFVEFIRTGDTSELKALAVNAPSTGGILAPDSVSTTILEKVVELSPIRQLSTVIKMSGPAIKLPRLVDNVDLAITTEQGTKPDDEPSFEEITLEPFLAGVSIPITFSMMEDSEVNLDAYITGHVAKRLAKKEEGWFINGDGTLAPEGVMSATTGIEVFQGGNAMVTANDLVSMFYELPQAHSSNGAWLMNPQTVAHIRRLANTQGDYLWQQGIAAGQPATLLGRPVYMSDFMPEMTPTSTPILFGDFAFGYTIADRVGLEPIRDGITGAKNDIYRITFRRRLGARVVMPSAFIKLRTAA</sequence>
<evidence type="ECO:0000256" key="2">
    <source>
        <dbReference type="ARBA" id="ARBA00022612"/>
    </source>
</evidence>
<dbReference type="Gene3D" id="3.30.2400.10">
    <property type="entry name" value="Major capsid protein gp5"/>
    <property type="match status" value="1"/>
</dbReference>
<dbReference type="InterPro" id="IPR054612">
    <property type="entry name" value="Phage_capsid-like_C"/>
</dbReference>
<dbReference type="Pfam" id="PF05065">
    <property type="entry name" value="Phage_capsid"/>
    <property type="match status" value="1"/>
</dbReference>
<dbReference type="Proteomes" id="UP000324507">
    <property type="component" value="Chromosome"/>
</dbReference>
<dbReference type="EMBL" id="CP044081">
    <property type="protein sequence ID" value="QEU08710.1"/>
    <property type="molecule type" value="Genomic_DNA"/>
</dbReference>
<feature type="domain" description="Prohead serine protease" evidence="5">
    <location>
        <begin position="16"/>
        <end position="161"/>
    </location>
</feature>
<dbReference type="InterPro" id="IPR054613">
    <property type="entry name" value="Peptidase_S78_dom"/>
</dbReference>
<comment type="subcellular location">
    <subcellularLocation>
        <location evidence="1">Virion</location>
    </subcellularLocation>
</comment>
<evidence type="ECO:0000256" key="3">
    <source>
        <dbReference type="ARBA" id="ARBA00022670"/>
    </source>
</evidence>
<dbReference type="GO" id="GO:0008233">
    <property type="term" value="F:peptidase activity"/>
    <property type="evidence" value="ECO:0007669"/>
    <property type="project" value="UniProtKB-KW"/>
</dbReference>
<dbReference type="NCBIfam" id="TIGR01554">
    <property type="entry name" value="major_cap_HK97"/>
    <property type="match status" value="1"/>
</dbReference>
<dbReference type="AlphaFoldDB" id="A0A5P2QSE0"/>
<dbReference type="InterPro" id="IPR024455">
    <property type="entry name" value="Phage_capsid"/>
</dbReference>
<accession>A0A5P2QSE0</accession>
<keyword evidence="3" id="KW-0645">Protease</keyword>